<dbReference type="Proteomes" id="UP001234916">
    <property type="component" value="Chromosome"/>
</dbReference>
<accession>A0AA49FM49</accession>
<evidence type="ECO:0000313" key="1">
    <source>
        <dbReference type="EMBL" id="WIM06038.1"/>
    </source>
</evidence>
<name>A0AA49FM49_9PROT</name>
<dbReference type="AlphaFoldDB" id="A0AA49FM49"/>
<reference evidence="1" key="1">
    <citation type="journal article" date="2023" name="Nat. Microbiol.">
        <title>Enrichment and characterization of a nitric oxide-reducing microbial community in a continuous bioreactor.</title>
        <authorList>
            <person name="Garrido-Amador P."/>
            <person name="Stortenbeker N."/>
            <person name="Wessels H.J.C.T."/>
            <person name="Speth D.R."/>
            <person name="Garcia-Heredia I."/>
            <person name="Kartal B."/>
        </authorList>
    </citation>
    <scope>NUCLEOTIDE SEQUENCE</scope>
    <source>
        <strain evidence="1">MAG1</strain>
    </source>
</reference>
<evidence type="ECO:0008006" key="2">
    <source>
        <dbReference type="Google" id="ProtNLM"/>
    </source>
</evidence>
<protein>
    <recommendedName>
        <fullName evidence="2">Circularly permuted type 2 ATP-grasp protein</fullName>
    </recommendedName>
</protein>
<dbReference type="EMBL" id="CP107246">
    <property type="protein sequence ID" value="WIM06038.1"/>
    <property type="molecule type" value="Genomic_DNA"/>
</dbReference>
<proteinExistence type="predicted"/>
<gene>
    <name evidence="1" type="ORF">OHM77_01730</name>
</gene>
<dbReference type="KEGG" id="npv:OHM77_01730"/>
<organism evidence="1">
    <name type="scientific">Candidatus Nitricoxidivorans perseverans</name>
    <dbReference type="NCBI Taxonomy" id="2975601"/>
    <lineage>
        <taxon>Bacteria</taxon>
        <taxon>Pseudomonadati</taxon>
        <taxon>Pseudomonadota</taxon>
        <taxon>Betaproteobacteria</taxon>
        <taxon>Nitrosomonadales</taxon>
        <taxon>Sterolibacteriaceae</taxon>
        <taxon>Candidatus Nitricoxidivorans</taxon>
    </lineage>
</organism>
<dbReference type="SUPFAM" id="SSF56059">
    <property type="entry name" value="Glutathione synthetase ATP-binding domain-like"/>
    <property type="match status" value="1"/>
</dbReference>
<sequence length="365" mass="40214">MEFPASLFSDVTVTVAADDLGRMAALIVAIERVVALPAWRDHVLAWAPEAARHESAARSVFFGYDFHETPEGPKLIEINTNAGGGLLCAWREGGEEREALQSAFVDMFRAEWRAERGDAPLRAIAIVDEAPADQFLYPEFLLFRDLFERHGITAVVCDPSDLMLCHGGLWFEETRIDLVYNRLTDFALAEDAHAALSQSWRDGAAVVTPNPRLHALYADKRNLVALSDDALLAGWGVDAETRAVLAAGVPRTELVAPDRADDLWARRRRLFFKPAAGYGAKAAWRGDKMTRRVFDEVLAGRYVAQAMVPPPTRNIAVDGGAAELKCDLRCYAYDGRIQSVAARLWQGQTTNFRTPGGGFARVVIA</sequence>